<reference evidence="2" key="1">
    <citation type="submission" date="2020-03" db="EMBL/GenBank/DDBJ databases">
        <title>Melopsittacus undulatus (budgerigar) genome, bMelUnd1, maternal haplotype with Z.</title>
        <authorList>
            <person name="Gedman G."/>
            <person name="Mountcastle J."/>
            <person name="Haase B."/>
            <person name="Formenti G."/>
            <person name="Wright T."/>
            <person name="Apodaca J."/>
            <person name="Pelan S."/>
            <person name="Chow W."/>
            <person name="Rhie A."/>
            <person name="Howe K."/>
            <person name="Fedrigo O."/>
            <person name="Jarvis E.D."/>
        </authorList>
    </citation>
    <scope>NUCLEOTIDE SEQUENCE [LARGE SCALE GENOMIC DNA]</scope>
</reference>
<sequence>MGELLALFGGTGAGSGLPLPPPEPGPLRDSMLKHPESRSWSPSPAVSSMCPWLPCPSPQPHVCPSADLDSEVSAAGLGPVLRGELRDHRDHHRYFQSVSVTRVTLPDGAVEERRTVQDSHGRRETTVTRHRGDQTFTSTITEDGAQPRAPSKASSFPFVKQGWGRERQSSWSTS</sequence>
<feature type="compositionally biased region" description="Low complexity" evidence="1">
    <location>
        <begin position="38"/>
        <end position="48"/>
    </location>
</feature>
<feature type="region of interest" description="Disordered" evidence="1">
    <location>
        <begin position="8"/>
        <end position="48"/>
    </location>
</feature>
<keyword evidence="3" id="KW-1185">Reference proteome</keyword>
<dbReference type="GO" id="GO:0015629">
    <property type="term" value="C:actin cytoskeleton"/>
    <property type="evidence" value="ECO:0007669"/>
    <property type="project" value="TreeGrafter"/>
</dbReference>
<evidence type="ECO:0000313" key="3">
    <source>
        <dbReference type="Proteomes" id="UP000694405"/>
    </source>
</evidence>
<dbReference type="AlphaFoldDB" id="A0A8V5GXX5"/>
<accession>A0A8V5GXX5</accession>
<dbReference type="PANTHER" id="PTHR14938:SF2">
    <property type="entry name" value="HCLS1-ASSOCIATED PROTEIN X-1"/>
    <property type="match status" value="1"/>
</dbReference>
<organism evidence="2 3">
    <name type="scientific">Melopsittacus undulatus</name>
    <name type="common">Budgerigar</name>
    <name type="synonym">Psittacus undulatus</name>
    <dbReference type="NCBI Taxonomy" id="13146"/>
    <lineage>
        <taxon>Eukaryota</taxon>
        <taxon>Metazoa</taxon>
        <taxon>Chordata</taxon>
        <taxon>Craniata</taxon>
        <taxon>Vertebrata</taxon>
        <taxon>Euteleostomi</taxon>
        <taxon>Archelosauria</taxon>
        <taxon>Archosauria</taxon>
        <taxon>Dinosauria</taxon>
        <taxon>Saurischia</taxon>
        <taxon>Theropoda</taxon>
        <taxon>Coelurosauria</taxon>
        <taxon>Aves</taxon>
        <taxon>Neognathae</taxon>
        <taxon>Neoaves</taxon>
        <taxon>Telluraves</taxon>
        <taxon>Australaves</taxon>
        <taxon>Psittaciformes</taxon>
        <taxon>Psittaculidae</taxon>
        <taxon>Melopsittacus</taxon>
    </lineage>
</organism>
<reference evidence="2" key="3">
    <citation type="submission" date="2025-09" db="UniProtKB">
        <authorList>
            <consortium name="Ensembl"/>
        </authorList>
    </citation>
    <scope>IDENTIFICATION</scope>
</reference>
<dbReference type="Proteomes" id="UP000694405">
    <property type="component" value="Chromosome 20"/>
</dbReference>
<dbReference type="GO" id="GO:0005739">
    <property type="term" value="C:mitochondrion"/>
    <property type="evidence" value="ECO:0007669"/>
    <property type="project" value="TreeGrafter"/>
</dbReference>
<dbReference type="GO" id="GO:0016529">
    <property type="term" value="C:sarcoplasmic reticulum"/>
    <property type="evidence" value="ECO:0007669"/>
    <property type="project" value="TreeGrafter"/>
</dbReference>
<reference evidence="2" key="2">
    <citation type="submission" date="2025-08" db="UniProtKB">
        <authorList>
            <consortium name="Ensembl"/>
        </authorList>
    </citation>
    <scope>IDENTIFICATION</scope>
</reference>
<dbReference type="Ensembl" id="ENSMUNT00000033733.1">
    <property type="protein sequence ID" value="ENSMUNP00000025974.1"/>
    <property type="gene ID" value="ENSMUNG00000020666.1"/>
</dbReference>
<dbReference type="PANTHER" id="PTHR14938">
    <property type="entry name" value="HCLS1-ASSOCIATED PROTEIN X-1"/>
    <property type="match status" value="1"/>
</dbReference>
<dbReference type="GO" id="GO:0030833">
    <property type="term" value="P:regulation of actin filament polymerization"/>
    <property type="evidence" value="ECO:0007669"/>
    <property type="project" value="TreeGrafter"/>
</dbReference>
<feature type="region of interest" description="Disordered" evidence="1">
    <location>
        <begin position="137"/>
        <end position="174"/>
    </location>
</feature>
<evidence type="ECO:0000256" key="1">
    <source>
        <dbReference type="SAM" id="MobiDB-lite"/>
    </source>
</evidence>
<evidence type="ECO:0000313" key="2">
    <source>
        <dbReference type="Ensembl" id="ENSMUNP00000025974.1"/>
    </source>
</evidence>
<dbReference type="GO" id="GO:0043066">
    <property type="term" value="P:negative regulation of apoptotic process"/>
    <property type="evidence" value="ECO:0007669"/>
    <property type="project" value="InterPro"/>
</dbReference>
<name>A0A8V5GXX5_MELUD</name>
<dbReference type="InterPro" id="IPR017248">
    <property type="entry name" value="HAX-1"/>
</dbReference>
<protein>
    <submittedName>
        <fullName evidence="2">Uncharacterized protein</fullName>
    </submittedName>
</protein>
<dbReference type="GO" id="GO:0030136">
    <property type="term" value="C:clathrin-coated vesicle"/>
    <property type="evidence" value="ECO:0007669"/>
    <property type="project" value="TreeGrafter"/>
</dbReference>
<dbReference type="GO" id="GO:0016324">
    <property type="term" value="C:apical plasma membrane"/>
    <property type="evidence" value="ECO:0007669"/>
    <property type="project" value="TreeGrafter"/>
</dbReference>
<proteinExistence type="predicted"/>